<sequence length="148" mass="16100">MTKQMFLKELREALENDLSGQIVEDNVNYYSNYISDEVRGGQSEEDVVGGLGDPWVIARNIIDSPGGAASQTEAYETIDERDGAQSSSETYRSAPFDTWWKKLLAVLTVVMVVVIVVAIVTGVVSLLAPIVIPVLIIMVIVRAIGGRS</sequence>
<keyword evidence="1" id="KW-0472">Membrane</keyword>
<evidence type="ECO:0000313" key="3">
    <source>
        <dbReference type="Proteomes" id="UP000184301"/>
    </source>
</evidence>
<dbReference type="Pfam" id="PF22564">
    <property type="entry name" value="HAAS"/>
    <property type="match status" value="1"/>
</dbReference>
<dbReference type="RefSeq" id="WP_073109262.1">
    <property type="nucleotide sequence ID" value="NZ_FQZY01000025.1"/>
</dbReference>
<dbReference type="OrthoDB" id="1779993at2"/>
<proteinExistence type="predicted"/>
<feature type="transmembrane region" description="Helical" evidence="1">
    <location>
        <begin position="103"/>
        <end position="120"/>
    </location>
</feature>
<organism evidence="2 3">
    <name type="scientific">Hespellia stercorisuis DSM 15480</name>
    <dbReference type="NCBI Taxonomy" id="1121950"/>
    <lineage>
        <taxon>Bacteria</taxon>
        <taxon>Bacillati</taxon>
        <taxon>Bacillota</taxon>
        <taxon>Clostridia</taxon>
        <taxon>Lachnospirales</taxon>
        <taxon>Lachnospiraceae</taxon>
        <taxon>Hespellia</taxon>
    </lineage>
</organism>
<protein>
    <submittedName>
        <fullName evidence="2">Uncharacterized membrane protein</fullName>
    </submittedName>
</protein>
<dbReference type="AlphaFoldDB" id="A0A1M6NVY4"/>
<accession>A0A1M6NVY4</accession>
<reference evidence="2 3" key="1">
    <citation type="submission" date="2016-11" db="EMBL/GenBank/DDBJ databases">
        <authorList>
            <person name="Jaros S."/>
            <person name="Januszkiewicz K."/>
            <person name="Wedrychowicz H."/>
        </authorList>
    </citation>
    <scope>NUCLEOTIDE SEQUENCE [LARGE SCALE GENOMIC DNA]</scope>
    <source>
        <strain evidence="2 3">DSM 15480</strain>
    </source>
</reference>
<dbReference type="EMBL" id="FQZY01000025">
    <property type="protein sequence ID" value="SHJ99866.1"/>
    <property type="molecule type" value="Genomic_DNA"/>
</dbReference>
<evidence type="ECO:0000256" key="1">
    <source>
        <dbReference type="SAM" id="Phobius"/>
    </source>
</evidence>
<feature type="transmembrane region" description="Helical" evidence="1">
    <location>
        <begin position="126"/>
        <end position="145"/>
    </location>
</feature>
<name>A0A1M6NVY4_9FIRM</name>
<keyword evidence="3" id="KW-1185">Reference proteome</keyword>
<keyword evidence="1" id="KW-0812">Transmembrane</keyword>
<evidence type="ECO:0000313" key="2">
    <source>
        <dbReference type="EMBL" id="SHJ99866.1"/>
    </source>
</evidence>
<gene>
    <name evidence="2" type="ORF">SAMN02745243_01933</name>
</gene>
<keyword evidence="1" id="KW-1133">Transmembrane helix</keyword>
<dbReference type="Proteomes" id="UP000184301">
    <property type="component" value="Unassembled WGS sequence"/>
</dbReference>